<evidence type="ECO:0000256" key="2">
    <source>
        <dbReference type="PROSITE-ProRule" id="PRU00703"/>
    </source>
</evidence>
<protein>
    <submittedName>
        <fullName evidence="4">CBS domain-containing protein</fullName>
    </submittedName>
</protein>
<proteinExistence type="predicted"/>
<reference evidence="5" key="1">
    <citation type="submission" date="2016-10" db="EMBL/GenBank/DDBJ databases">
        <authorList>
            <person name="Varghese N."/>
            <person name="Submissions S."/>
        </authorList>
    </citation>
    <scope>NUCLEOTIDE SEQUENCE [LARGE SCALE GENOMIC DNA]</scope>
    <source>
        <strain evidence="5">CGMCC 1.8711</strain>
    </source>
</reference>
<dbReference type="SUPFAM" id="SSF54631">
    <property type="entry name" value="CBS-domain pair"/>
    <property type="match status" value="1"/>
</dbReference>
<dbReference type="InterPro" id="IPR051257">
    <property type="entry name" value="Diverse_CBS-Domain"/>
</dbReference>
<dbReference type="InterPro" id="IPR046342">
    <property type="entry name" value="CBS_dom_sf"/>
</dbReference>
<dbReference type="PANTHER" id="PTHR43080">
    <property type="entry name" value="CBS DOMAIN-CONTAINING PROTEIN CBSX3, MITOCHONDRIAL"/>
    <property type="match status" value="1"/>
</dbReference>
<feature type="domain" description="CBS" evidence="3">
    <location>
        <begin position="6"/>
        <end position="61"/>
    </location>
</feature>
<gene>
    <name evidence="4" type="ORF">SAMN04488124_3656</name>
</gene>
<dbReference type="PROSITE" id="PS51371">
    <property type="entry name" value="CBS"/>
    <property type="match status" value="2"/>
</dbReference>
<accession>A0A1I6ITN6</accession>
<evidence type="ECO:0000313" key="5">
    <source>
        <dbReference type="Proteomes" id="UP000243250"/>
    </source>
</evidence>
<feature type="domain" description="CBS" evidence="3">
    <location>
        <begin position="69"/>
        <end position="127"/>
    </location>
</feature>
<dbReference type="EMBL" id="FOYS01000008">
    <property type="protein sequence ID" value="SFR70106.1"/>
    <property type="molecule type" value="Genomic_DNA"/>
</dbReference>
<keyword evidence="1 2" id="KW-0129">CBS domain</keyword>
<sequence>MLDELVRTNAPTAAPDTPVADVATAMRTHDADVVVVLDEDRPRSVVTPATLGRAVVAGEDLGSQAVGELLPADPVTIRRVATRADLVAVFAREGVREAIVVDDSDQYVGVVTFENVLAAYSAEFDALLDLLK</sequence>
<dbReference type="Pfam" id="PF00571">
    <property type="entry name" value="CBS"/>
    <property type="match status" value="2"/>
</dbReference>
<dbReference type="Proteomes" id="UP000243250">
    <property type="component" value="Unassembled WGS sequence"/>
</dbReference>
<dbReference type="AlphaFoldDB" id="A0A1I6ITN6"/>
<dbReference type="OrthoDB" id="308096at2157"/>
<dbReference type="RefSeq" id="WP_089883604.1">
    <property type="nucleotide sequence ID" value="NZ_FOYS01000008.1"/>
</dbReference>
<evidence type="ECO:0000256" key="1">
    <source>
        <dbReference type="ARBA" id="ARBA00023122"/>
    </source>
</evidence>
<keyword evidence="5" id="KW-1185">Reference proteome</keyword>
<dbReference type="Gene3D" id="3.10.580.10">
    <property type="entry name" value="CBS-domain"/>
    <property type="match status" value="1"/>
</dbReference>
<dbReference type="InterPro" id="IPR000644">
    <property type="entry name" value="CBS_dom"/>
</dbReference>
<dbReference type="STRING" id="555875.SAMN04488124_3656"/>
<evidence type="ECO:0000259" key="3">
    <source>
        <dbReference type="PROSITE" id="PS51371"/>
    </source>
</evidence>
<organism evidence="4 5">
    <name type="scientific">Halogeometricum limi</name>
    <dbReference type="NCBI Taxonomy" id="555875"/>
    <lineage>
        <taxon>Archaea</taxon>
        <taxon>Methanobacteriati</taxon>
        <taxon>Methanobacteriota</taxon>
        <taxon>Stenosarchaea group</taxon>
        <taxon>Halobacteria</taxon>
        <taxon>Halobacteriales</taxon>
        <taxon>Haloferacaceae</taxon>
        <taxon>Halogeometricum</taxon>
    </lineage>
</organism>
<dbReference type="PANTHER" id="PTHR43080:SF2">
    <property type="entry name" value="CBS DOMAIN-CONTAINING PROTEIN"/>
    <property type="match status" value="1"/>
</dbReference>
<evidence type="ECO:0000313" key="4">
    <source>
        <dbReference type="EMBL" id="SFR70106.1"/>
    </source>
</evidence>
<dbReference type="SMART" id="SM00116">
    <property type="entry name" value="CBS"/>
    <property type="match status" value="2"/>
</dbReference>
<name>A0A1I6ITN6_9EURY</name>